<evidence type="ECO:0000313" key="6">
    <source>
        <dbReference type="EMBL" id="MFC3675396.1"/>
    </source>
</evidence>
<dbReference type="Gene3D" id="1.10.10.60">
    <property type="entry name" value="Homeodomain-like"/>
    <property type="match status" value="1"/>
</dbReference>
<evidence type="ECO:0000313" key="7">
    <source>
        <dbReference type="Proteomes" id="UP001595711"/>
    </source>
</evidence>
<keyword evidence="3" id="KW-0804">Transcription</keyword>
<evidence type="ECO:0000256" key="3">
    <source>
        <dbReference type="ARBA" id="ARBA00023163"/>
    </source>
</evidence>
<sequence length="200" mass="21191">MARPKGFDTAAALERAMELFWQQGYATTSMEQLVAAMGISRQSLYDTYGDKHALFLAAIDSYCARLATELLAPLAKPDAGLAALHATAMGVVDFIIRYPKRRACLMANTALELAPHDAVVAAKVRSHMAAMEAAFRHAIDNAQARGEIATDGDPDALARYLVAMANGLLVMGKSGASREQLTQMAEVAAGALRPSGPQAA</sequence>
<dbReference type="SUPFAM" id="SSF48498">
    <property type="entry name" value="Tetracyclin repressor-like, C-terminal domain"/>
    <property type="match status" value="1"/>
</dbReference>
<evidence type="ECO:0000256" key="2">
    <source>
        <dbReference type="ARBA" id="ARBA00023125"/>
    </source>
</evidence>
<protein>
    <submittedName>
        <fullName evidence="6">TetR/AcrR family transcriptional regulator</fullName>
    </submittedName>
</protein>
<dbReference type="InterPro" id="IPR009057">
    <property type="entry name" value="Homeodomain-like_sf"/>
</dbReference>
<dbReference type="InterPro" id="IPR036271">
    <property type="entry name" value="Tet_transcr_reg_TetR-rel_C_sf"/>
</dbReference>
<dbReference type="InterPro" id="IPR001647">
    <property type="entry name" value="HTH_TetR"/>
</dbReference>
<dbReference type="SUPFAM" id="SSF46689">
    <property type="entry name" value="Homeodomain-like"/>
    <property type="match status" value="1"/>
</dbReference>
<dbReference type="PANTHER" id="PTHR47506">
    <property type="entry name" value="TRANSCRIPTIONAL REGULATORY PROTEIN"/>
    <property type="match status" value="1"/>
</dbReference>
<dbReference type="PANTHER" id="PTHR47506:SF1">
    <property type="entry name" value="HTH-TYPE TRANSCRIPTIONAL REGULATOR YJDC"/>
    <property type="match status" value="1"/>
</dbReference>
<comment type="caution">
    <text evidence="6">The sequence shown here is derived from an EMBL/GenBank/DDBJ whole genome shotgun (WGS) entry which is preliminary data.</text>
</comment>
<keyword evidence="2 4" id="KW-0238">DNA-binding</keyword>
<dbReference type="Pfam" id="PF16925">
    <property type="entry name" value="TetR_C_13"/>
    <property type="match status" value="1"/>
</dbReference>
<evidence type="ECO:0000256" key="4">
    <source>
        <dbReference type="PROSITE-ProRule" id="PRU00335"/>
    </source>
</evidence>
<proteinExistence type="predicted"/>
<dbReference type="PROSITE" id="PS50977">
    <property type="entry name" value="HTH_TETR_2"/>
    <property type="match status" value="1"/>
</dbReference>
<dbReference type="Pfam" id="PF00440">
    <property type="entry name" value="TetR_N"/>
    <property type="match status" value="1"/>
</dbReference>
<evidence type="ECO:0000256" key="1">
    <source>
        <dbReference type="ARBA" id="ARBA00023015"/>
    </source>
</evidence>
<accession>A0ABV7VF16</accession>
<feature type="DNA-binding region" description="H-T-H motif" evidence="4">
    <location>
        <begin position="29"/>
        <end position="48"/>
    </location>
</feature>
<evidence type="ECO:0000259" key="5">
    <source>
        <dbReference type="PROSITE" id="PS50977"/>
    </source>
</evidence>
<keyword evidence="1" id="KW-0805">Transcription regulation</keyword>
<reference evidence="7" key="1">
    <citation type="journal article" date="2019" name="Int. J. Syst. Evol. Microbiol.">
        <title>The Global Catalogue of Microorganisms (GCM) 10K type strain sequencing project: providing services to taxonomists for standard genome sequencing and annotation.</title>
        <authorList>
            <consortium name="The Broad Institute Genomics Platform"/>
            <consortium name="The Broad Institute Genome Sequencing Center for Infectious Disease"/>
            <person name="Wu L."/>
            <person name="Ma J."/>
        </authorList>
    </citation>
    <scope>NUCLEOTIDE SEQUENCE [LARGE SCALE GENOMIC DNA]</scope>
    <source>
        <strain evidence="7">KCTC 42182</strain>
    </source>
</reference>
<name>A0ABV7VF16_9PROT</name>
<gene>
    <name evidence="6" type="ORF">ACFOOQ_07570</name>
</gene>
<keyword evidence="7" id="KW-1185">Reference proteome</keyword>
<dbReference type="Proteomes" id="UP001595711">
    <property type="component" value="Unassembled WGS sequence"/>
</dbReference>
<dbReference type="EMBL" id="JBHRYJ010000001">
    <property type="protein sequence ID" value="MFC3675396.1"/>
    <property type="molecule type" value="Genomic_DNA"/>
</dbReference>
<organism evidence="6 7">
    <name type="scientific">Ferrovibrio xuzhouensis</name>
    <dbReference type="NCBI Taxonomy" id="1576914"/>
    <lineage>
        <taxon>Bacteria</taxon>
        <taxon>Pseudomonadati</taxon>
        <taxon>Pseudomonadota</taxon>
        <taxon>Alphaproteobacteria</taxon>
        <taxon>Rhodospirillales</taxon>
        <taxon>Rhodospirillaceae</taxon>
        <taxon>Ferrovibrio</taxon>
    </lineage>
</organism>
<dbReference type="InterPro" id="IPR011075">
    <property type="entry name" value="TetR_C"/>
</dbReference>
<dbReference type="Gene3D" id="1.10.357.10">
    <property type="entry name" value="Tetracycline Repressor, domain 2"/>
    <property type="match status" value="1"/>
</dbReference>
<dbReference type="RefSeq" id="WP_379723892.1">
    <property type="nucleotide sequence ID" value="NZ_JBHRYJ010000001.1"/>
</dbReference>
<feature type="domain" description="HTH tetR-type" evidence="5">
    <location>
        <begin position="6"/>
        <end position="66"/>
    </location>
</feature>